<evidence type="ECO:0008006" key="3">
    <source>
        <dbReference type="Google" id="ProtNLM"/>
    </source>
</evidence>
<dbReference type="AlphaFoldDB" id="A0A9D4MYY6"/>
<dbReference type="Proteomes" id="UP000828390">
    <property type="component" value="Unassembled WGS sequence"/>
</dbReference>
<accession>A0A9D4MYY6</accession>
<evidence type="ECO:0000313" key="1">
    <source>
        <dbReference type="EMBL" id="KAH3886537.1"/>
    </source>
</evidence>
<comment type="caution">
    <text evidence="1">The sequence shown here is derived from an EMBL/GenBank/DDBJ whole genome shotgun (WGS) entry which is preliminary data.</text>
</comment>
<organism evidence="1 2">
    <name type="scientific">Dreissena polymorpha</name>
    <name type="common">Zebra mussel</name>
    <name type="synonym">Mytilus polymorpha</name>
    <dbReference type="NCBI Taxonomy" id="45954"/>
    <lineage>
        <taxon>Eukaryota</taxon>
        <taxon>Metazoa</taxon>
        <taxon>Spiralia</taxon>
        <taxon>Lophotrochozoa</taxon>
        <taxon>Mollusca</taxon>
        <taxon>Bivalvia</taxon>
        <taxon>Autobranchia</taxon>
        <taxon>Heteroconchia</taxon>
        <taxon>Euheterodonta</taxon>
        <taxon>Imparidentia</taxon>
        <taxon>Neoheterodontei</taxon>
        <taxon>Myida</taxon>
        <taxon>Dreissenoidea</taxon>
        <taxon>Dreissenidae</taxon>
        <taxon>Dreissena</taxon>
    </lineage>
</organism>
<proteinExistence type="predicted"/>
<reference evidence="1" key="2">
    <citation type="submission" date="2020-11" db="EMBL/GenBank/DDBJ databases">
        <authorList>
            <person name="McCartney M.A."/>
            <person name="Auch B."/>
            <person name="Kono T."/>
            <person name="Mallez S."/>
            <person name="Becker A."/>
            <person name="Gohl D.M."/>
            <person name="Silverstein K.A.T."/>
            <person name="Koren S."/>
            <person name="Bechman K.B."/>
            <person name="Herman A."/>
            <person name="Abrahante J.E."/>
            <person name="Garbe J."/>
        </authorList>
    </citation>
    <scope>NUCLEOTIDE SEQUENCE</scope>
    <source>
        <strain evidence="1">Duluth1</strain>
        <tissue evidence="1">Whole animal</tissue>
    </source>
</reference>
<sequence>MFQFGPHSVRAAATSKAYMNDVPINVIFKTAGWSYSSTFAKFYKKDIAGASKEDFNSAVLATKD</sequence>
<keyword evidence="2" id="KW-1185">Reference proteome</keyword>
<evidence type="ECO:0000313" key="2">
    <source>
        <dbReference type="Proteomes" id="UP000828390"/>
    </source>
</evidence>
<gene>
    <name evidence="1" type="ORF">DPMN_010548</name>
</gene>
<dbReference type="EMBL" id="JAIWYP010000001">
    <property type="protein sequence ID" value="KAH3886537.1"/>
    <property type="molecule type" value="Genomic_DNA"/>
</dbReference>
<reference evidence="1" key="1">
    <citation type="journal article" date="2019" name="bioRxiv">
        <title>The Genome of the Zebra Mussel, Dreissena polymorpha: A Resource for Invasive Species Research.</title>
        <authorList>
            <person name="McCartney M.A."/>
            <person name="Auch B."/>
            <person name="Kono T."/>
            <person name="Mallez S."/>
            <person name="Zhang Y."/>
            <person name="Obille A."/>
            <person name="Becker A."/>
            <person name="Abrahante J.E."/>
            <person name="Garbe J."/>
            <person name="Badalamenti J.P."/>
            <person name="Herman A."/>
            <person name="Mangelson H."/>
            <person name="Liachko I."/>
            <person name="Sullivan S."/>
            <person name="Sone E.D."/>
            <person name="Koren S."/>
            <person name="Silverstein K.A.T."/>
            <person name="Beckman K.B."/>
            <person name="Gohl D.M."/>
        </authorList>
    </citation>
    <scope>NUCLEOTIDE SEQUENCE</scope>
    <source>
        <strain evidence="1">Duluth1</strain>
        <tissue evidence="1">Whole animal</tissue>
    </source>
</reference>
<name>A0A9D4MYY6_DREPO</name>
<protein>
    <recommendedName>
        <fullName evidence="3">Tyr recombinase domain-containing protein</fullName>
    </recommendedName>
</protein>